<name>A0A537KBG0_9BACT</name>
<dbReference type="Pfam" id="PF00266">
    <property type="entry name" value="Aminotran_5"/>
    <property type="match status" value="1"/>
</dbReference>
<feature type="region of interest" description="Disordered" evidence="2">
    <location>
        <begin position="1"/>
        <end position="96"/>
    </location>
</feature>
<comment type="caution">
    <text evidence="4">The sequence shown here is derived from an EMBL/GenBank/DDBJ whole genome shotgun (WGS) entry which is preliminary data.</text>
</comment>
<dbReference type="EMBL" id="VBAK01000048">
    <property type="protein sequence ID" value="TMI92852.1"/>
    <property type="molecule type" value="Genomic_DNA"/>
</dbReference>
<dbReference type="InterPro" id="IPR015424">
    <property type="entry name" value="PyrdxlP-dep_Trfase"/>
</dbReference>
<sequence>MQPRLSAGRAAAQRLAFPRRDDGLRRGVREPRAPDPADYDRARPAVDVARSGPGGRRTLHRDPGRDRGAEHRKDQPPRRRPGDHTCGRQRRRHVTDVEHAPDPAGLRQLFLLRPDVVYLNHGAFGACPRPVFDTYQRWQLELERQPVEFLHYRFRDLMRQARESLAAFLGAAPDDVVYVTNATTGVNMVARSLTLRPGDEVLTTDHEYGALDRTWQFVCEQRGARYVQARLPLPLESPEEVVEAVWGQRTERTRVLFLSHVTSPTALILPIEPLLRRARTAGIITVVDGAHAPGQIPLDLDALGADFYAGNCHKWMCAPKGAGFLYVRRELQSLVIPPVVSWGWRAGFIEEQQWQGTRDIAAFLSVPAAIDFLREHNWPAVRQACHALVRIARGALEAETGLPPLSADSPAWYAQMVSVPLPLPDAERARTRLWTEFGIEAPVSEWAGRCLVRVSIQGYNTRADVDALVSAVARLISEEKRRGSR</sequence>
<accession>A0A537KBG0</accession>
<evidence type="ECO:0000313" key="4">
    <source>
        <dbReference type="EMBL" id="TMI92852.1"/>
    </source>
</evidence>
<evidence type="ECO:0000259" key="3">
    <source>
        <dbReference type="Pfam" id="PF00266"/>
    </source>
</evidence>
<protein>
    <submittedName>
        <fullName evidence="4">Aminotransferase class V-fold PLP-dependent enzyme</fullName>
    </submittedName>
</protein>
<keyword evidence="1" id="KW-0663">Pyridoxal phosphate</keyword>
<dbReference type="InterPro" id="IPR000192">
    <property type="entry name" value="Aminotrans_V_dom"/>
</dbReference>
<dbReference type="AlphaFoldDB" id="A0A537KBG0"/>
<feature type="domain" description="Aminotransferase class V" evidence="3">
    <location>
        <begin position="118"/>
        <end position="468"/>
    </location>
</feature>
<dbReference type="PANTHER" id="PTHR43092">
    <property type="entry name" value="L-CYSTEINE DESULFHYDRASE"/>
    <property type="match status" value="1"/>
</dbReference>
<feature type="compositionally biased region" description="Basic and acidic residues" evidence="2">
    <location>
        <begin position="18"/>
        <end position="44"/>
    </location>
</feature>
<dbReference type="Gene3D" id="3.40.640.10">
    <property type="entry name" value="Type I PLP-dependent aspartate aminotransferase-like (Major domain)"/>
    <property type="match status" value="1"/>
</dbReference>
<evidence type="ECO:0000256" key="2">
    <source>
        <dbReference type="SAM" id="MobiDB-lite"/>
    </source>
</evidence>
<dbReference type="Gene3D" id="3.90.1150.10">
    <property type="entry name" value="Aspartate Aminotransferase, domain 1"/>
    <property type="match status" value="1"/>
</dbReference>
<evidence type="ECO:0000256" key="1">
    <source>
        <dbReference type="ARBA" id="ARBA00022898"/>
    </source>
</evidence>
<organism evidence="4 5">
    <name type="scientific">Candidatus Segetimicrobium genomatis</name>
    <dbReference type="NCBI Taxonomy" id="2569760"/>
    <lineage>
        <taxon>Bacteria</taxon>
        <taxon>Bacillati</taxon>
        <taxon>Candidatus Sysuimicrobiota</taxon>
        <taxon>Candidatus Sysuimicrobiia</taxon>
        <taxon>Candidatus Sysuimicrobiales</taxon>
        <taxon>Candidatus Segetimicrobiaceae</taxon>
        <taxon>Candidatus Segetimicrobium</taxon>
    </lineage>
</organism>
<evidence type="ECO:0000313" key="5">
    <source>
        <dbReference type="Proteomes" id="UP000318509"/>
    </source>
</evidence>
<reference evidence="4 5" key="1">
    <citation type="journal article" date="2019" name="Nat. Microbiol.">
        <title>Mediterranean grassland soil C-N compound turnover is dependent on rainfall and depth, and is mediated by genomically divergent microorganisms.</title>
        <authorList>
            <person name="Diamond S."/>
            <person name="Andeer P.F."/>
            <person name="Li Z."/>
            <person name="Crits-Christoph A."/>
            <person name="Burstein D."/>
            <person name="Anantharaman K."/>
            <person name="Lane K.R."/>
            <person name="Thomas B.C."/>
            <person name="Pan C."/>
            <person name="Northen T.R."/>
            <person name="Banfield J.F."/>
        </authorList>
    </citation>
    <scope>NUCLEOTIDE SEQUENCE [LARGE SCALE GENOMIC DNA]</scope>
    <source>
        <strain evidence="4">NP_3</strain>
    </source>
</reference>
<keyword evidence="4" id="KW-0808">Transferase</keyword>
<feature type="compositionally biased region" description="Basic and acidic residues" evidence="2">
    <location>
        <begin position="60"/>
        <end position="86"/>
    </location>
</feature>
<gene>
    <name evidence="4" type="ORF">E6H00_02080</name>
</gene>
<dbReference type="SUPFAM" id="SSF53383">
    <property type="entry name" value="PLP-dependent transferases"/>
    <property type="match status" value="1"/>
</dbReference>
<dbReference type="PANTHER" id="PTHR43092:SF2">
    <property type="entry name" value="HERCYNYLCYSTEINE SULFOXIDE LYASE"/>
    <property type="match status" value="1"/>
</dbReference>
<dbReference type="InterPro" id="IPR015422">
    <property type="entry name" value="PyrdxlP-dep_Trfase_small"/>
</dbReference>
<keyword evidence="4" id="KW-0032">Aminotransferase</keyword>
<proteinExistence type="predicted"/>
<dbReference type="InterPro" id="IPR015421">
    <property type="entry name" value="PyrdxlP-dep_Trfase_major"/>
</dbReference>
<dbReference type="GO" id="GO:0008483">
    <property type="term" value="F:transaminase activity"/>
    <property type="evidence" value="ECO:0007669"/>
    <property type="project" value="UniProtKB-KW"/>
</dbReference>
<dbReference type="Proteomes" id="UP000318509">
    <property type="component" value="Unassembled WGS sequence"/>
</dbReference>